<accession>A0ABQ8GX98</accession>
<evidence type="ECO:0000313" key="2">
    <source>
        <dbReference type="Proteomes" id="UP000774617"/>
    </source>
</evidence>
<organism evidence="1 2">
    <name type="scientific">Macrophomina phaseolina</name>
    <dbReference type="NCBI Taxonomy" id="35725"/>
    <lineage>
        <taxon>Eukaryota</taxon>
        <taxon>Fungi</taxon>
        <taxon>Dikarya</taxon>
        <taxon>Ascomycota</taxon>
        <taxon>Pezizomycotina</taxon>
        <taxon>Dothideomycetes</taxon>
        <taxon>Dothideomycetes incertae sedis</taxon>
        <taxon>Botryosphaeriales</taxon>
        <taxon>Botryosphaeriaceae</taxon>
        <taxon>Macrophomina</taxon>
    </lineage>
</organism>
<protein>
    <submittedName>
        <fullName evidence="1">Uncharacterized protein</fullName>
    </submittedName>
</protein>
<dbReference type="Proteomes" id="UP000774617">
    <property type="component" value="Unassembled WGS sequence"/>
</dbReference>
<comment type="caution">
    <text evidence="1">The sequence shown here is derived from an EMBL/GenBank/DDBJ whole genome shotgun (WGS) entry which is preliminary data.</text>
</comment>
<evidence type="ECO:0000313" key="1">
    <source>
        <dbReference type="EMBL" id="KAH7064810.1"/>
    </source>
</evidence>
<name>A0ABQ8GX98_9PEZI</name>
<proteinExistence type="predicted"/>
<keyword evidence="2" id="KW-1185">Reference proteome</keyword>
<sequence>MAAMTARAGGRRGERRSLRAWRVLIPALLAKASQRRPPDRCRLRWAFSRAMNRVHRPHTPPSANTLGTSSLPSAISIVKLRAPCSNSKRARLHDDTEQGRRLMRPPGHERCRRRRCCTPPVIVAARIIKGCRGSDNCGTIKLLQPLLPATARGAERSD</sequence>
<dbReference type="EMBL" id="JAGTJR010000001">
    <property type="protein sequence ID" value="KAH7064810.1"/>
    <property type="molecule type" value="Genomic_DNA"/>
</dbReference>
<reference evidence="1 2" key="1">
    <citation type="journal article" date="2021" name="Nat. Commun.">
        <title>Genetic determinants of endophytism in the Arabidopsis root mycobiome.</title>
        <authorList>
            <person name="Mesny F."/>
            <person name="Miyauchi S."/>
            <person name="Thiergart T."/>
            <person name="Pickel B."/>
            <person name="Atanasova L."/>
            <person name="Karlsson M."/>
            <person name="Huettel B."/>
            <person name="Barry K.W."/>
            <person name="Haridas S."/>
            <person name="Chen C."/>
            <person name="Bauer D."/>
            <person name="Andreopoulos W."/>
            <person name="Pangilinan J."/>
            <person name="LaButti K."/>
            <person name="Riley R."/>
            <person name="Lipzen A."/>
            <person name="Clum A."/>
            <person name="Drula E."/>
            <person name="Henrissat B."/>
            <person name="Kohler A."/>
            <person name="Grigoriev I.V."/>
            <person name="Martin F.M."/>
            <person name="Hacquard S."/>
        </authorList>
    </citation>
    <scope>NUCLEOTIDE SEQUENCE [LARGE SCALE GENOMIC DNA]</scope>
    <source>
        <strain evidence="1 2">MPI-SDFR-AT-0080</strain>
    </source>
</reference>
<gene>
    <name evidence="1" type="ORF">B0J12DRAFT_12875</name>
</gene>